<evidence type="ECO:0000313" key="10">
    <source>
        <dbReference type="Proteomes" id="UP000190837"/>
    </source>
</evidence>
<feature type="domain" description="Acyltransferase 3" evidence="8">
    <location>
        <begin position="21"/>
        <end position="341"/>
    </location>
</feature>
<feature type="transmembrane region" description="Helical" evidence="7">
    <location>
        <begin position="196"/>
        <end position="214"/>
    </location>
</feature>
<evidence type="ECO:0000256" key="3">
    <source>
        <dbReference type="ARBA" id="ARBA00022475"/>
    </source>
</evidence>
<dbReference type="GO" id="GO:0009246">
    <property type="term" value="P:enterobacterial common antigen biosynthetic process"/>
    <property type="evidence" value="ECO:0007669"/>
    <property type="project" value="TreeGrafter"/>
</dbReference>
<feature type="transmembrane region" description="Helical" evidence="7">
    <location>
        <begin position="97"/>
        <end position="115"/>
    </location>
</feature>
<dbReference type="PANTHER" id="PTHR40074:SF2">
    <property type="entry name" value="O-ACETYLTRANSFERASE WECH"/>
    <property type="match status" value="1"/>
</dbReference>
<evidence type="ECO:0000256" key="7">
    <source>
        <dbReference type="SAM" id="Phobius"/>
    </source>
</evidence>
<evidence type="ECO:0000256" key="2">
    <source>
        <dbReference type="ARBA" id="ARBA00007400"/>
    </source>
</evidence>
<protein>
    <submittedName>
        <fullName evidence="9">Probable membrane protein</fullName>
    </submittedName>
</protein>
<comment type="similarity">
    <text evidence="2">Belongs to the acyltransferase 3 family.</text>
</comment>
<evidence type="ECO:0000256" key="1">
    <source>
        <dbReference type="ARBA" id="ARBA00004651"/>
    </source>
</evidence>
<dbReference type="AlphaFoldDB" id="A0A1C3HP72"/>
<accession>A0A1C3HP72</accession>
<comment type="subcellular location">
    <subcellularLocation>
        <location evidence="1">Cell membrane</location>
        <topology evidence="1">Multi-pass membrane protein</topology>
    </subcellularLocation>
</comment>
<proteinExistence type="inferred from homology"/>
<feature type="transmembrane region" description="Helical" evidence="7">
    <location>
        <begin position="286"/>
        <end position="310"/>
    </location>
</feature>
<feature type="transmembrane region" description="Helical" evidence="7">
    <location>
        <begin position="257"/>
        <end position="274"/>
    </location>
</feature>
<name>A0A1C3HP72_9GAMM</name>
<keyword evidence="4 7" id="KW-0812">Transmembrane</keyword>
<feature type="transmembrane region" description="Helical" evidence="7">
    <location>
        <begin position="322"/>
        <end position="344"/>
    </location>
</feature>
<reference evidence="10" key="1">
    <citation type="submission" date="2016-04" db="EMBL/GenBank/DDBJ databases">
        <authorList>
            <person name="Tagini F."/>
        </authorList>
    </citation>
    <scope>NUCLEOTIDE SEQUENCE [LARGE SCALE GENOMIC DNA]</scope>
    <source>
        <strain evidence="10">CHUV0807</strain>
    </source>
</reference>
<feature type="transmembrane region" description="Helical" evidence="7">
    <location>
        <begin position="138"/>
        <end position="159"/>
    </location>
</feature>
<dbReference type="GO" id="GO:0005886">
    <property type="term" value="C:plasma membrane"/>
    <property type="evidence" value="ECO:0007669"/>
    <property type="project" value="UniProtKB-SubCell"/>
</dbReference>
<feature type="transmembrane region" description="Helical" evidence="7">
    <location>
        <begin position="226"/>
        <end position="245"/>
    </location>
</feature>
<feature type="transmembrane region" description="Helical" evidence="7">
    <location>
        <begin position="20"/>
        <end position="44"/>
    </location>
</feature>
<evidence type="ECO:0000313" key="9">
    <source>
        <dbReference type="EMBL" id="SAY97267.1"/>
    </source>
</evidence>
<feature type="transmembrane region" description="Helical" evidence="7">
    <location>
        <begin position="166"/>
        <end position="184"/>
    </location>
</feature>
<feature type="transmembrane region" description="Helical" evidence="7">
    <location>
        <begin position="56"/>
        <end position="77"/>
    </location>
</feature>
<dbReference type="PANTHER" id="PTHR40074">
    <property type="entry name" value="O-ACETYLTRANSFERASE WECH"/>
    <property type="match status" value="1"/>
</dbReference>
<evidence type="ECO:0000256" key="6">
    <source>
        <dbReference type="ARBA" id="ARBA00023136"/>
    </source>
</evidence>
<dbReference type="EMBL" id="FKLO01000050">
    <property type="protein sequence ID" value="SAY97267.1"/>
    <property type="molecule type" value="Genomic_DNA"/>
</dbReference>
<dbReference type="InterPro" id="IPR002656">
    <property type="entry name" value="Acyl_transf_3_dom"/>
</dbReference>
<evidence type="ECO:0000259" key="8">
    <source>
        <dbReference type="Pfam" id="PF01757"/>
    </source>
</evidence>
<keyword evidence="5 7" id="KW-1133">Transmembrane helix</keyword>
<evidence type="ECO:0000256" key="5">
    <source>
        <dbReference type="ARBA" id="ARBA00022989"/>
    </source>
</evidence>
<keyword evidence="6 7" id="KW-0472">Membrane</keyword>
<dbReference type="Pfam" id="PF01757">
    <property type="entry name" value="Acyl_transf_3"/>
    <property type="match status" value="1"/>
</dbReference>
<dbReference type="GO" id="GO:0016413">
    <property type="term" value="F:O-acetyltransferase activity"/>
    <property type="evidence" value="ECO:0007669"/>
    <property type="project" value="TreeGrafter"/>
</dbReference>
<organism evidence="9 10">
    <name type="scientific">Cardiobacterium hominis</name>
    <dbReference type="NCBI Taxonomy" id="2718"/>
    <lineage>
        <taxon>Bacteria</taxon>
        <taxon>Pseudomonadati</taxon>
        <taxon>Pseudomonadota</taxon>
        <taxon>Gammaproteobacteria</taxon>
        <taxon>Cardiobacteriales</taxon>
        <taxon>Cardiobacteriaceae</taxon>
        <taxon>Cardiobacterium</taxon>
    </lineage>
</organism>
<keyword evidence="3" id="KW-1003">Cell membrane</keyword>
<sequence>MPTFYAAKMPQPDNAPRRALFVDVLVVFSALAVVFLHANAIFWTRPQGRLWLTSNIIESVCYFAVPVFFMISGYTLLDYRARYDTKAFLRKRMQRTLIPFLFWSLFGFCYVWWYHGAPPDDSPSRIIEGILTHRYIDIYWFFMPLFAVYLSLPLFGLIPAEKQPRVFAYLIGYAFVSFSLLPFLRNISGIDYDWQIHSPVSAGFLLYALLGYYLGKWPPARRWRLLIYALGMGGLLLHCLGTILLSPPDKVNELFKGYLNFPCVLYAASLFLWARQHDWSWLARGCVARLLTACRNAALGVYVLHIYFIWQMHEYFPQAKQVIGFRIFGALTIFVLCVLIASLIRKLPLLRALIP</sequence>
<evidence type="ECO:0000256" key="4">
    <source>
        <dbReference type="ARBA" id="ARBA00022692"/>
    </source>
</evidence>
<gene>
    <name evidence="9" type="ORF">CHUV0807_1525</name>
</gene>
<dbReference type="RefSeq" id="WP_256860977.1">
    <property type="nucleotide sequence ID" value="NZ_FKLO01000050.1"/>
</dbReference>
<dbReference type="Proteomes" id="UP000190837">
    <property type="component" value="Unassembled WGS sequence"/>
</dbReference>